<name>A0A0E9VBI4_ANGAN</name>
<protein>
    <submittedName>
        <fullName evidence="1">Uncharacterized protein</fullName>
    </submittedName>
</protein>
<proteinExistence type="predicted"/>
<organism evidence="1">
    <name type="scientific">Anguilla anguilla</name>
    <name type="common">European freshwater eel</name>
    <name type="synonym">Muraena anguilla</name>
    <dbReference type="NCBI Taxonomy" id="7936"/>
    <lineage>
        <taxon>Eukaryota</taxon>
        <taxon>Metazoa</taxon>
        <taxon>Chordata</taxon>
        <taxon>Craniata</taxon>
        <taxon>Vertebrata</taxon>
        <taxon>Euteleostomi</taxon>
        <taxon>Actinopterygii</taxon>
        <taxon>Neopterygii</taxon>
        <taxon>Teleostei</taxon>
        <taxon>Anguilliformes</taxon>
        <taxon>Anguillidae</taxon>
        <taxon>Anguilla</taxon>
    </lineage>
</organism>
<accession>A0A0E9VBI4</accession>
<sequence>MINLDTTRSRLRHPRFAFIDINRKEQIYCAVCRQKPWSPGRV</sequence>
<dbReference type="EMBL" id="GBXM01033999">
    <property type="protein sequence ID" value="JAH74578.1"/>
    <property type="molecule type" value="Transcribed_RNA"/>
</dbReference>
<evidence type="ECO:0000313" key="1">
    <source>
        <dbReference type="EMBL" id="JAH74578.1"/>
    </source>
</evidence>
<reference evidence="1" key="1">
    <citation type="submission" date="2014-11" db="EMBL/GenBank/DDBJ databases">
        <authorList>
            <person name="Amaro Gonzalez C."/>
        </authorList>
    </citation>
    <scope>NUCLEOTIDE SEQUENCE</scope>
</reference>
<reference evidence="1" key="2">
    <citation type="journal article" date="2015" name="Fish Shellfish Immunol.">
        <title>Early steps in the European eel (Anguilla anguilla)-Vibrio vulnificus interaction in the gills: Role of the RtxA13 toxin.</title>
        <authorList>
            <person name="Callol A."/>
            <person name="Pajuelo D."/>
            <person name="Ebbesson L."/>
            <person name="Teles M."/>
            <person name="MacKenzie S."/>
            <person name="Amaro C."/>
        </authorList>
    </citation>
    <scope>NUCLEOTIDE SEQUENCE</scope>
</reference>
<dbReference type="AlphaFoldDB" id="A0A0E9VBI4"/>